<dbReference type="Pfam" id="PF00248">
    <property type="entry name" value="Aldo_ket_red"/>
    <property type="match status" value="1"/>
</dbReference>
<dbReference type="PROSITE" id="PS00063">
    <property type="entry name" value="ALDOKETO_REDUCTASE_3"/>
    <property type="match status" value="1"/>
</dbReference>
<dbReference type="FunFam" id="3.20.20.100:FF:000006">
    <property type="entry name" value="Aldo-keto reductase family 1 member A1"/>
    <property type="match status" value="1"/>
</dbReference>
<dbReference type="SUPFAM" id="SSF51430">
    <property type="entry name" value="NAD(P)-linked oxidoreductase"/>
    <property type="match status" value="1"/>
</dbReference>
<evidence type="ECO:0000256" key="2">
    <source>
        <dbReference type="ARBA" id="ARBA00022857"/>
    </source>
</evidence>
<keyword evidence="9" id="KW-1185">Reference proteome</keyword>
<dbReference type="PIRSF" id="PIRSF000097">
    <property type="entry name" value="AKR"/>
    <property type="match status" value="1"/>
</dbReference>
<feature type="site" description="Lowers pKa of active site Tyr" evidence="6">
    <location>
        <position position="82"/>
    </location>
</feature>
<reference evidence="8 9" key="1">
    <citation type="journal article" date="2024" name="Science">
        <title>Giant polyketide synthase enzymes in the biosynthesis of giant marine polyether toxins.</title>
        <authorList>
            <person name="Fallon T.R."/>
            <person name="Shende V.V."/>
            <person name="Wierzbicki I.H."/>
            <person name="Pendleton A.L."/>
            <person name="Watervoot N.F."/>
            <person name="Auber R.P."/>
            <person name="Gonzalez D.J."/>
            <person name="Wisecaver J.H."/>
            <person name="Moore B.S."/>
        </authorList>
    </citation>
    <scope>NUCLEOTIDE SEQUENCE [LARGE SCALE GENOMIC DNA]</scope>
    <source>
        <strain evidence="8 9">12B1</strain>
    </source>
</reference>
<proteinExistence type="inferred from homology"/>
<accession>A0AB34JMG1</accession>
<feature type="binding site" evidence="5">
    <location>
        <position position="115"/>
    </location>
    <ligand>
        <name>substrate</name>
    </ligand>
</feature>
<gene>
    <name evidence="8" type="ORF">AB1Y20_017853</name>
</gene>
<dbReference type="EMBL" id="JBGBPQ010000006">
    <property type="protein sequence ID" value="KAL1522888.1"/>
    <property type="molecule type" value="Genomic_DNA"/>
</dbReference>
<dbReference type="PROSITE" id="PS00798">
    <property type="entry name" value="ALDOKETO_REDUCTASE_1"/>
    <property type="match status" value="1"/>
</dbReference>
<dbReference type="PROSITE" id="PS00062">
    <property type="entry name" value="ALDOKETO_REDUCTASE_2"/>
    <property type="match status" value="1"/>
</dbReference>
<protein>
    <recommendedName>
        <fullName evidence="7">NADP-dependent oxidoreductase domain-containing protein</fullName>
    </recommendedName>
</protein>
<dbReference type="Proteomes" id="UP001515480">
    <property type="component" value="Unassembled WGS sequence"/>
</dbReference>
<dbReference type="Gene3D" id="3.20.20.100">
    <property type="entry name" value="NADP-dependent oxidoreductase domain"/>
    <property type="match status" value="1"/>
</dbReference>
<dbReference type="InterPro" id="IPR023210">
    <property type="entry name" value="NADP_OxRdtase_dom"/>
</dbReference>
<feature type="domain" description="NADP-dependent oxidoreductase" evidence="7">
    <location>
        <begin position="21"/>
        <end position="284"/>
    </location>
</feature>
<evidence type="ECO:0000256" key="4">
    <source>
        <dbReference type="PIRSR" id="PIRSR000097-1"/>
    </source>
</evidence>
<evidence type="ECO:0000313" key="9">
    <source>
        <dbReference type="Proteomes" id="UP001515480"/>
    </source>
</evidence>
<comment type="caution">
    <text evidence="8">The sequence shown here is derived from an EMBL/GenBank/DDBJ whole genome shotgun (WGS) entry which is preliminary data.</text>
</comment>
<dbReference type="PRINTS" id="PR00069">
    <property type="entry name" value="ALDKETRDTASE"/>
</dbReference>
<organism evidence="8 9">
    <name type="scientific">Prymnesium parvum</name>
    <name type="common">Toxic golden alga</name>
    <dbReference type="NCBI Taxonomy" id="97485"/>
    <lineage>
        <taxon>Eukaryota</taxon>
        <taxon>Haptista</taxon>
        <taxon>Haptophyta</taxon>
        <taxon>Prymnesiophyceae</taxon>
        <taxon>Prymnesiales</taxon>
        <taxon>Prymnesiaceae</taxon>
        <taxon>Prymnesium</taxon>
    </lineage>
</organism>
<feature type="active site" description="Proton donor" evidence="4">
    <location>
        <position position="53"/>
    </location>
</feature>
<dbReference type="AlphaFoldDB" id="A0AB34JMG1"/>
<evidence type="ECO:0000256" key="6">
    <source>
        <dbReference type="PIRSR" id="PIRSR000097-3"/>
    </source>
</evidence>
<dbReference type="GO" id="GO:0016491">
    <property type="term" value="F:oxidoreductase activity"/>
    <property type="evidence" value="ECO:0007669"/>
    <property type="project" value="UniProtKB-KW"/>
</dbReference>
<evidence type="ECO:0000256" key="1">
    <source>
        <dbReference type="ARBA" id="ARBA00007905"/>
    </source>
</evidence>
<dbReference type="InterPro" id="IPR018170">
    <property type="entry name" value="Aldo/ket_reductase_CS"/>
</dbReference>
<dbReference type="PANTHER" id="PTHR11732">
    <property type="entry name" value="ALDO/KETO REDUCTASE"/>
    <property type="match status" value="1"/>
</dbReference>
<comment type="similarity">
    <text evidence="1">Belongs to the aldo/keto reductase family.</text>
</comment>
<keyword evidence="2" id="KW-0521">NADP</keyword>
<dbReference type="InterPro" id="IPR020471">
    <property type="entry name" value="AKR"/>
</dbReference>
<name>A0AB34JMG1_PRYPA</name>
<evidence type="ECO:0000313" key="8">
    <source>
        <dbReference type="EMBL" id="KAL1522888.1"/>
    </source>
</evidence>
<sequence length="316" mass="34137">MSHGGGAAVTLNDGRKMPLVGLGTWKSAPGEVKTAVKAAVRCGYRHIDCAAIYKNEAEVGEALAELFQEQVVRREEMWITSKLWNDFHSAADVPAACERTLAELKLEYLDLYLIHWPVASKCKGPVLSPSTEETWAAMEALRAAGKARSIGVSNFSAKKLAAMQAHAKVFPAVNQVEMHPKLRQDELLAACAALGTHLTAYSPLGSPDSASMFKHAGGSVMSLPALAAAAADTGKTPAQILIRWAVQRGTSVVPKSVTPSRIEANFDVFDWALTEEQMAELSSIEPQQRMMNGAFWCTKDGPYKTPLDLWDDAVGL</sequence>
<evidence type="ECO:0000256" key="5">
    <source>
        <dbReference type="PIRSR" id="PIRSR000097-2"/>
    </source>
</evidence>
<evidence type="ECO:0000259" key="7">
    <source>
        <dbReference type="Pfam" id="PF00248"/>
    </source>
</evidence>
<evidence type="ECO:0000256" key="3">
    <source>
        <dbReference type="ARBA" id="ARBA00023002"/>
    </source>
</evidence>
<keyword evidence="3" id="KW-0560">Oxidoreductase</keyword>
<dbReference type="InterPro" id="IPR036812">
    <property type="entry name" value="NAD(P)_OxRdtase_dom_sf"/>
</dbReference>